<keyword evidence="1" id="KW-1133">Transmembrane helix</keyword>
<evidence type="ECO:0000313" key="4">
    <source>
        <dbReference type="Proteomes" id="UP000076857"/>
    </source>
</evidence>
<feature type="transmembrane region" description="Helical" evidence="1">
    <location>
        <begin position="155"/>
        <end position="176"/>
    </location>
</feature>
<dbReference type="Pfam" id="PF07693">
    <property type="entry name" value="KAP_NTPase"/>
    <property type="match status" value="1"/>
</dbReference>
<evidence type="ECO:0000259" key="2">
    <source>
        <dbReference type="Pfam" id="PF07693"/>
    </source>
</evidence>
<feature type="domain" description="KAP NTPase" evidence="2">
    <location>
        <begin position="28"/>
        <end position="400"/>
    </location>
</feature>
<dbReference type="InterPro" id="IPR011646">
    <property type="entry name" value="KAP_P-loop"/>
</dbReference>
<dbReference type="RefSeq" id="WP_063427155.1">
    <property type="nucleotide sequence ID" value="NZ_CP050951.1"/>
</dbReference>
<feature type="transmembrane region" description="Helical" evidence="1">
    <location>
        <begin position="182"/>
        <end position="199"/>
    </location>
</feature>
<dbReference type="EMBL" id="CP050951">
    <property type="protein sequence ID" value="QJQ09771.1"/>
    <property type="molecule type" value="Genomic_DNA"/>
</dbReference>
<dbReference type="InterPro" id="IPR027417">
    <property type="entry name" value="P-loop_NTPase"/>
</dbReference>
<dbReference type="PANTHER" id="PTHR22674">
    <property type="entry name" value="NTPASE, KAP FAMILY P-LOOP DOMAIN-CONTAINING 1"/>
    <property type="match status" value="1"/>
</dbReference>
<reference evidence="3 4" key="2">
    <citation type="submission" date="2020-04" db="EMBL/GenBank/DDBJ databases">
        <title>Complete genome sequence of Pseudomonas putida strain JQ581.</title>
        <authorList>
            <person name="Mu Y."/>
        </authorList>
    </citation>
    <scope>NUCLEOTIDE SEQUENCE [LARGE SCALE GENOMIC DNA]</scope>
    <source>
        <strain evidence="3 4">JQ581</strain>
    </source>
</reference>
<reference evidence="3 4" key="1">
    <citation type="submission" date="2016-04" db="EMBL/GenBank/DDBJ databases">
        <authorList>
            <person name="Qiu J."/>
        </authorList>
    </citation>
    <scope>NUCLEOTIDE SEQUENCE [LARGE SCALE GENOMIC DNA]</scope>
    <source>
        <strain evidence="3 4">JQ581</strain>
    </source>
</reference>
<protein>
    <submittedName>
        <fullName evidence="3">NTPase KAP</fullName>
    </submittedName>
</protein>
<organism evidence="3 4">
    <name type="scientific">Pseudomonas putida</name>
    <name type="common">Arthrobacter siderocapsulatus</name>
    <dbReference type="NCBI Taxonomy" id="303"/>
    <lineage>
        <taxon>Bacteria</taxon>
        <taxon>Pseudomonadati</taxon>
        <taxon>Pseudomonadota</taxon>
        <taxon>Gammaproteobacteria</taxon>
        <taxon>Pseudomonadales</taxon>
        <taxon>Pseudomonadaceae</taxon>
        <taxon>Pseudomonas</taxon>
    </lineage>
</organism>
<name>A0AAP9MZI4_PSEPU</name>
<dbReference type="Proteomes" id="UP000076857">
    <property type="component" value="Chromosome"/>
</dbReference>
<evidence type="ECO:0000313" key="3">
    <source>
        <dbReference type="EMBL" id="QJQ09771.1"/>
    </source>
</evidence>
<dbReference type="InterPro" id="IPR052754">
    <property type="entry name" value="NTPase_KAP_P-loop"/>
</dbReference>
<accession>A0AAP9MZI4</accession>
<evidence type="ECO:0000256" key="1">
    <source>
        <dbReference type="SAM" id="Phobius"/>
    </source>
</evidence>
<proteinExistence type="predicted"/>
<sequence length="1357" mass="149914">MHDPLDSMPAVLDRQIGSEDKDAFGHRHFAQALRSLVESEHHKPPFSIGLLGGWGTGKSSIKELYTRGLEDDATLNDRRVSRKDRYKSITFNAWRFGGKDQDIKRALLRHVFLELDGDENALHDRLFRNVTQSEQQWKGWGEYTAQLWRAWAMPLPAFLIAMMGLLFFIWAGLKILPADGTAAQTMLSLVIGYAYSYLLKQLKPSKIDSFRSITKVSLPSASAEQYEEMLLAQLKVFKGTTKGILSKANTCERLVIFVDDLDRLSAEEMVLGLDAVRAFMEIPAEKLPDGLGLVFVISCDEAKVADALARGRSNNPEQPGTVFTHKDARRYLDRIFQFRLEIPPPPRSDMRQFALSHLSSFQEIVTDLKGRGTSPEQLIDRMIHVNVVDPRNALQIVNAFAQSWWLARRREREGDISERPGGLHHEAVTGHPVSLAALSAAKVSFPDFYRDLQDDPQLLGRLTSILVHEVSVLEFPADLRPLLVKRYVIFDDDGQGGGTTKIRENCRELRQFLSSLVGIRWPDSLQSLLLLSEDPISRKFGAGTNVIYGLLMSGDVRGVIEHLSPRADKVVLNDDQAHLLHQMISDLHLETVGRRHNALRVIASLINDLPERTKRLVLGPLCTELAGSSTLRSMVGISKVAAVLVSASREDQRQVAGALVDDLCTTGQPFGLTLANMQTPSLDDAKFMAEKVAEIVLAVREEHGLAPGQDRKFVKWLDERSITVGGKAYSFPFSTLESWISQHETMLMEALGTEYLNLLGNEVESGRSQELDMARVAPRVAELFETLAQAGEESRKDLWELVESYLMLPDGTLRSCAFAVIEQHQKLMSSEALSSCLETVAKLLIEQPDSEVEFDRGLKWIMQSASSRFDELDDEARESLVALAKDLPVEDCAADAVSLYEGIIQRDNISLASVAESWAQSLSKDLPLLCCAAMFRSYDRLPAAVKASIANQLESGSSASPLSERFSQVYPIAASKIPGRCWKEPELQAHLNAAMSRLPSMLARGEADLKAILPGLTQVYHYAEPSTVGTCLRETFRTGNSYPAMLNLLHQFFALTWPTAENAPGYVPQTIFTDAISTMTSYPAEAKAGVLRSLQSLIDEGLVDPAQQNALTALSCAAWQTHSAEAEWFLANSIATFTGAQVAALPNAIQWGNDKEVARLVAVWRNLAAKLSAEEQVAATSLILNKAQSGDVEVTDQCLTLWSTCLGTKAYPTLKRAIGDAATDDGRRRLWRQIISPGTKPGDMELLKIALPLLEIPDSPQTASAVLEELKALTGRVISQSERHNVADVLLKQLPRCPSMSTKGQLATLAHQLGTSAVLKTVDPASLTDDDLLAITEKFGKSRELTTLRKRVEKLNA</sequence>
<keyword evidence="1" id="KW-0472">Membrane</keyword>
<gene>
    <name evidence="3" type="ORF">A3L25_010175</name>
</gene>
<dbReference type="SUPFAM" id="SSF52540">
    <property type="entry name" value="P-loop containing nucleoside triphosphate hydrolases"/>
    <property type="match status" value="1"/>
</dbReference>
<dbReference type="PANTHER" id="PTHR22674:SF6">
    <property type="entry name" value="NTPASE KAP FAMILY P-LOOP DOMAIN-CONTAINING PROTEIN 1"/>
    <property type="match status" value="1"/>
</dbReference>
<keyword evidence="1" id="KW-0812">Transmembrane</keyword>